<sequence length="496" mass="54828">MSVPQSLAIPAADPAVSVHTQPISPPRPGRRGKQGKIYTRETSGRFNRLRWGMVIVTQLIFYGLCWLPWDGRQAVLFDLGDYKFHIFGLVLWPQDALYMAIVLVVAALALFWVTALAGRVFCGFACPQTVYTEMFMWIENRIEGDRVARMRRDSAPSTPAGLALKAAKHGAWWMLALWTGVTFVGYFTPVREVVTGAFQGQLGPWEWFWLFFYATFTYLQAGLLREKVCQHMCPYSRFQTAMFDDRTKVVAYDVARGEPRGALRSAANSGDCVDCSVCVQVCPTGIDIRQGLQYPCINCGLCIDGCDQIMDKLGRPRGLIRFAAESAGQPLAVTSGAATTARSTTKSMPTTTAKGWHPRLWVYGALMVFFTGLGIYVLLHRVPLQVDVLRDRGALFREVEDGRVENAYRLHILNMDQIPHRFRVTVEGLPSARVVAGEVLDVAGGSTASLPVTVQAEAAAGRAGANPVQFTISSEEAADGRDQNLQVRENSVFMLP</sequence>
<evidence type="ECO:0000256" key="6">
    <source>
        <dbReference type="ARBA" id="ARBA00023014"/>
    </source>
</evidence>
<dbReference type="GO" id="GO:0046872">
    <property type="term" value="F:metal ion binding"/>
    <property type="evidence" value="ECO:0007669"/>
    <property type="project" value="UniProtKB-KW"/>
</dbReference>
<dbReference type="RefSeq" id="WP_149424910.1">
    <property type="nucleotide sequence ID" value="NZ_CP022579.1"/>
</dbReference>
<evidence type="ECO:0000256" key="5">
    <source>
        <dbReference type="ARBA" id="ARBA00023004"/>
    </source>
</evidence>
<dbReference type="NCBIfam" id="TIGR02745">
    <property type="entry name" value="ccoG_rdxA_fixG"/>
    <property type="match status" value="1"/>
</dbReference>
<name>A0A5C1E5S6_9RHOO</name>
<dbReference type="InterPro" id="IPR017896">
    <property type="entry name" value="4Fe4S_Fe-S-bd"/>
</dbReference>
<dbReference type="PROSITE" id="PS51379">
    <property type="entry name" value="4FE4S_FER_2"/>
    <property type="match status" value="1"/>
</dbReference>
<keyword evidence="2" id="KW-0004">4Fe-4S</keyword>
<keyword evidence="11" id="KW-1185">Reference proteome</keyword>
<accession>A0A5C1E5S6</accession>
<keyword evidence="4" id="KW-0249">Electron transport</keyword>
<proteinExistence type="predicted"/>
<dbReference type="SUPFAM" id="SSF54862">
    <property type="entry name" value="4Fe-4S ferredoxins"/>
    <property type="match status" value="1"/>
</dbReference>
<evidence type="ECO:0000256" key="1">
    <source>
        <dbReference type="ARBA" id="ARBA00022448"/>
    </source>
</evidence>
<dbReference type="Pfam" id="PF12801">
    <property type="entry name" value="Fer4_5"/>
    <property type="match status" value="1"/>
</dbReference>
<keyword evidence="3" id="KW-0479">Metal-binding</keyword>
<dbReference type="EMBL" id="CP022579">
    <property type="protein sequence ID" value="QEL64223.1"/>
    <property type="molecule type" value="Genomic_DNA"/>
</dbReference>
<dbReference type="GO" id="GO:0051539">
    <property type="term" value="F:4 iron, 4 sulfur cluster binding"/>
    <property type="evidence" value="ECO:0007669"/>
    <property type="project" value="UniProtKB-KW"/>
</dbReference>
<protein>
    <submittedName>
        <fullName evidence="10">Putative 4Fe-4S ferredoxin transmembrane protein</fullName>
    </submittedName>
</protein>
<dbReference type="KEGG" id="otr:OTERR_07470"/>
<dbReference type="AlphaFoldDB" id="A0A5C1E5S6"/>
<feature type="domain" description="4Fe-4S ferredoxin-type" evidence="9">
    <location>
        <begin position="263"/>
        <end position="291"/>
    </location>
</feature>
<dbReference type="InterPro" id="IPR013783">
    <property type="entry name" value="Ig-like_fold"/>
</dbReference>
<organism evidence="10 11">
    <name type="scientific">Oryzomicrobium terrae</name>
    <dbReference type="NCBI Taxonomy" id="1735038"/>
    <lineage>
        <taxon>Bacteria</taxon>
        <taxon>Pseudomonadati</taxon>
        <taxon>Pseudomonadota</taxon>
        <taxon>Betaproteobacteria</taxon>
        <taxon>Rhodocyclales</taxon>
        <taxon>Rhodocyclaceae</taxon>
        <taxon>Oryzomicrobium</taxon>
    </lineage>
</organism>
<keyword evidence="6" id="KW-0411">Iron-sulfur</keyword>
<keyword evidence="8" id="KW-0472">Membrane</keyword>
<dbReference type="PANTHER" id="PTHR30176">
    <property type="entry name" value="FERREDOXIN-TYPE PROTEIN NAPH"/>
    <property type="match status" value="1"/>
</dbReference>
<dbReference type="InterPro" id="IPR051684">
    <property type="entry name" value="Electron_Trans/Redox"/>
</dbReference>
<dbReference type="GO" id="GO:0005886">
    <property type="term" value="C:plasma membrane"/>
    <property type="evidence" value="ECO:0007669"/>
    <property type="project" value="TreeGrafter"/>
</dbReference>
<dbReference type="Gene3D" id="2.60.40.10">
    <property type="entry name" value="Immunoglobulins"/>
    <property type="match status" value="1"/>
</dbReference>
<dbReference type="PROSITE" id="PS00198">
    <property type="entry name" value="4FE4S_FER_1"/>
    <property type="match status" value="1"/>
</dbReference>
<feature type="transmembrane region" description="Helical" evidence="8">
    <location>
        <begin position="170"/>
        <end position="187"/>
    </location>
</feature>
<keyword evidence="8 10" id="KW-0812">Transmembrane</keyword>
<dbReference type="InterPro" id="IPR017900">
    <property type="entry name" value="4Fe4S_Fe_S_CS"/>
</dbReference>
<dbReference type="Proteomes" id="UP000323671">
    <property type="component" value="Chromosome"/>
</dbReference>
<feature type="transmembrane region" description="Helical" evidence="8">
    <location>
        <begin position="207"/>
        <end position="224"/>
    </location>
</feature>
<feature type="transmembrane region" description="Helical" evidence="8">
    <location>
        <begin position="49"/>
        <end position="69"/>
    </location>
</feature>
<evidence type="ECO:0000313" key="10">
    <source>
        <dbReference type="EMBL" id="QEL64223.1"/>
    </source>
</evidence>
<evidence type="ECO:0000256" key="7">
    <source>
        <dbReference type="SAM" id="MobiDB-lite"/>
    </source>
</evidence>
<dbReference type="InterPro" id="IPR014116">
    <property type="entry name" value="Cyt_c_oxidase_cbb3_FixG"/>
</dbReference>
<reference evidence="10 11" key="1">
    <citation type="submission" date="2017-07" db="EMBL/GenBank/DDBJ databases">
        <title>Complete genome sequence of Oryzomicrobium terrae TPP412.</title>
        <authorList>
            <person name="Chiu L.-W."/>
            <person name="Lo K.-J."/>
            <person name="Tsai Y.-M."/>
            <person name="Lin S.-S."/>
            <person name="Kuo C.-H."/>
            <person name="Liu C.-T."/>
        </authorList>
    </citation>
    <scope>NUCLEOTIDE SEQUENCE [LARGE SCALE GENOMIC DNA]</scope>
    <source>
        <strain evidence="10 11">TPP412</strain>
    </source>
</reference>
<gene>
    <name evidence="10" type="primary">rdxA</name>
    <name evidence="10" type="ORF">OTERR_07470</name>
</gene>
<evidence type="ECO:0000256" key="8">
    <source>
        <dbReference type="SAM" id="Phobius"/>
    </source>
</evidence>
<feature type="transmembrane region" description="Helical" evidence="8">
    <location>
        <begin position="96"/>
        <end position="117"/>
    </location>
</feature>
<keyword evidence="1" id="KW-0813">Transport</keyword>
<evidence type="ECO:0000256" key="3">
    <source>
        <dbReference type="ARBA" id="ARBA00022723"/>
    </source>
</evidence>
<evidence type="ECO:0000259" key="9">
    <source>
        <dbReference type="PROSITE" id="PS51379"/>
    </source>
</evidence>
<evidence type="ECO:0000256" key="2">
    <source>
        <dbReference type="ARBA" id="ARBA00022485"/>
    </source>
</evidence>
<keyword evidence="5" id="KW-0408">Iron</keyword>
<feature type="transmembrane region" description="Helical" evidence="8">
    <location>
        <begin position="360"/>
        <end position="379"/>
    </location>
</feature>
<dbReference type="Pfam" id="PF11614">
    <property type="entry name" value="FixG_C"/>
    <property type="match status" value="1"/>
</dbReference>
<feature type="region of interest" description="Disordered" evidence="7">
    <location>
        <begin position="1"/>
        <end position="35"/>
    </location>
</feature>
<dbReference type="Pfam" id="PF13746">
    <property type="entry name" value="Fer4_18"/>
    <property type="match status" value="1"/>
</dbReference>
<dbReference type="PANTHER" id="PTHR30176:SF3">
    <property type="entry name" value="FERREDOXIN-TYPE PROTEIN NAPH"/>
    <property type="match status" value="1"/>
</dbReference>
<dbReference type="InterPro" id="IPR032879">
    <property type="entry name" value="FixG_C"/>
</dbReference>
<evidence type="ECO:0000256" key="4">
    <source>
        <dbReference type="ARBA" id="ARBA00022982"/>
    </source>
</evidence>
<evidence type="ECO:0000313" key="11">
    <source>
        <dbReference type="Proteomes" id="UP000323671"/>
    </source>
</evidence>
<keyword evidence="8" id="KW-1133">Transmembrane helix</keyword>